<organism evidence="2 3">
    <name type="scientific">Exophiala dermatitidis</name>
    <name type="common">Black yeast-like fungus</name>
    <name type="synonym">Wangiella dermatitidis</name>
    <dbReference type="NCBI Taxonomy" id="5970"/>
    <lineage>
        <taxon>Eukaryota</taxon>
        <taxon>Fungi</taxon>
        <taxon>Dikarya</taxon>
        <taxon>Ascomycota</taxon>
        <taxon>Pezizomycotina</taxon>
        <taxon>Eurotiomycetes</taxon>
        <taxon>Chaetothyriomycetidae</taxon>
        <taxon>Chaetothyriales</taxon>
        <taxon>Herpotrichiellaceae</taxon>
        <taxon>Exophiala</taxon>
    </lineage>
</organism>
<comment type="caution">
    <text evidence="2">The sequence shown here is derived from an EMBL/GenBank/DDBJ whole genome shotgun (WGS) entry which is preliminary data.</text>
</comment>
<evidence type="ECO:0008006" key="4">
    <source>
        <dbReference type="Google" id="ProtNLM"/>
    </source>
</evidence>
<evidence type="ECO:0000313" key="3">
    <source>
        <dbReference type="Proteomes" id="UP001161757"/>
    </source>
</evidence>
<proteinExistence type="predicted"/>
<evidence type="ECO:0000256" key="1">
    <source>
        <dbReference type="SAM" id="MobiDB-lite"/>
    </source>
</evidence>
<sequence length="168" mass="18235">MRYTWTAERERRMLLLAISSADLKPSADTWATVAALLGEGLTPSAVSQKYYKLRNESAKLLDDQPGSVPSTPTKRKALKSEDETKTPPSKRARKPKRDPLDGELFSDAGSSPTEAKTNNVTPGATNTFQNYHEPFIPTDFFLPMNNQFKVGGSGSGSGSGSGNHSFPQ</sequence>
<reference evidence="2" key="1">
    <citation type="submission" date="2023-01" db="EMBL/GenBank/DDBJ databases">
        <title>Exophiala dermititidis isolated from Cystic Fibrosis Patient.</title>
        <authorList>
            <person name="Kurbessoian T."/>
            <person name="Crocker A."/>
            <person name="Murante D."/>
            <person name="Hogan D.A."/>
            <person name="Stajich J.E."/>
        </authorList>
    </citation>
    <scope>NUCLEOTIDE SEQUENCE</scope>
    <source>
        <strain evidence="2">Ex8</strain>
    </source>
</reference>
<name>A0AAN6EN44_EXODE</name>
<dbReference type="EMBL" id="JAJGCB010000019">
    <property type="protein sequence ID" value="KAJ8988218.1"/>
    <property type="molecule type" value="Genomic_DNA"/>
</dbReference>
<feature type="compositionally biased region" description="Gly residues" evidence="1">
    <location>
        <begin position="151"/>
        <end position="161"/>
    </location>
</feature>
<dbReference type="Proteomes" id="UP001161757">
    <property type="component" value="Unassembled WGS sequence"/>
</dbReference>
<feature type="compositionally biased region" description="Polar residues" evidence="1">
    <location>
        <begin position="108"/>
        <end position="130"/>
    </location>
</feature>
<gene>
    <name evidence="2" type="ORF">HRR80_007634</name>
</gene>
<evidence type="ECO:0000313" key="2">
    <source>
        <dbReference type="EMBL" id="KAJ8988218.1"/>
    </source>
</evidence>
<accession>A0AAN6EN44</accession>
<dbReference type="AlphaFoldDB" id="A0AAN6EN44"/>
<protein>
    <recommendedName>
        <fullName evidence="4">Myb-like domain-containing protein</fullName>
    </recommendedName>
</protein>
<feature type="region of interest" description="Disordered" evidence="1">
    <location>
        <begin position="59"/>
        <end position="131"/>
    </location>
</feature>
<feature type="region of interest" description="Disordered" evidence="1">
    <location>
        <begin position="145"/>
        <end position="168"/>
    </location>
</feature>